<dbReference type="InterPro" id="IPR020894">
    <property type="entry name" value="Cadherin_CS"/>
</dbReference>
<evidence type="ECO:0000256" key="8">
    <source>
        <dbReference type="ARBA" id="ARBA00023136"/>
    </source>
</evidence>
<keyword evidence="6" id="KW-0130">Cell adhesion</keyword>
<dbReference type="Gene3D" id="2.60.40.60">
    <property type="entry name" value="Cadherins"/>
    <property type="match status" value="3"/>
</dbReference>
<evidence type="ECO:0000259" key="12">
    <source>
        <dbReference type="PROSITE" id="PS50268"/>
    </source>
</evidence>
<dbReference type="EMBL" id="CAJPEV010011447">
    <property type="protein sequence ID" value="CAG0906250.1"/>
    <property type="molecule type" value="Genomic_DNA"/>
</dbReference>
<dbReference type="GO" id="GO:0048589">
    <property type="term" value="P:developmental growth"/>
    <property type="evidence" value="ECO:0007669"/>
    <property type="project" value="UniProtKB-ARBA"/>
</dbReference>
<keyword evidence="2" id="KW-0245">EGF-like domain</keyword>
<evidence type="ECO:0000256" key="9">
    <source>
        <dbReference type="ARBA" id="ARBA00023157"/>
    </source>
</evidence>
<evidence type="ECO:0000256" key="6">
    <source>
        <dbReference type="ARBA" id="ARBA00022889"/>
    </source>
</evidence>
<dbReference type="FunFam" id="2.60.40.60:FF:000276">
    <property type="entry name" value="FAT atypical cadherin 2"/>
    <property type="match status" value="1"/>
</dbReference>
<proteinExistence type="predicted"/>
<dbReference type="GO" id="GO:0007163">
    <property type="term" value="P:establishment or maintenance of cell polarity"/>
    <property type="evidence" value="ECO:0007669"/>
    <property type="project" value="UniProtKB-ARBA"/>
</dbReference>
<dbReference type="PANTHER" id="PTHR24026">
    <property type="entry name" value="FAT ATYPICAL CADHERIN-RELATED"/>
    <property type="match status" value="1"/>
</dbReference>
<keyword evidence="8" id="KW-0472">Membrane</keyword>
<organism evidence="13">
    <name type="scientific">Darwinula stevensoni</name>
    <dbReference type="NCBI Taxonomy" id="69355"/>
    <lineage>
        <taxon>Eukaryota</taxon>
        <taxon>Metazoa</taxon>
        <taxon>Ecdysozoa</taxon>
        <taxon>Arthropoda</taxon>
        <taxon>Crustacea</taxon>
        <taxon>Oligostraca</taxon>
        <taxon>Ostracoda</taxon>
        <taxon>Podocopa</taxon>
        <taxon>Podocopida</taxon>
        <taxon>Darwinulocopina</taxon>
        <taxon>Darwinuloidea</taxon>
        <taxon>Darwinulidae</taxon>
        <taxon>Darwinula</taxon>
    </lineage>
</organism>
<name>A0A7R9FTK6_9CRUS</name>
<dbReference type="GO" id="GO:0005886">
    <property type="term" value="C:plasma membrane"/>
    <property type="evidence" value="ECO:0007669"/>
    <property type="project" value="UniProtKB-SubCell"/>
</dbReference>
<keyword evidence="14" id="KW-1185">Reference proteome</keyword>
<feature type="domain" description="Cadherin" evidence="12">
    <location>
        <begin position="116"/>
        <end position="245"/>
    </location>
</feature>
<comment type="subcellular location">
    <subcellularLocation>
        <location evidence="1">Membrane</location>
        <topology evidence="1">Single-pass membrane protein</topology>
    </subcellularLocation>
</comment>
<dbReference type="PANTHER" id="PTHR24026:SF126">
    <property type="entry name" value="PROTOCADHERIN FAT 4"/>
    <property type="match status" value="1"/>
</dbReference>
<evidence type="ECO:0000256" key="2">
    <source>
        <dbReference type="ARBA" id="ARBA00022536"/>
    </source>
</evidence>
<feature type="domain" description="Cadherin" evidence="12">
    <location>
        <begin position="5"/>
        <end position="115"/>
    </location>
</feature>
<evidence type="ECO:0000313" key="13">
    <source>
        <dbReference type="EMBL" id="CAD7254664.1"/>
    </source>
</evidence>
<keyword evidence="9" id="KW-1015">Disulfide bond</keyword>
<dbReference type="Proteomes" id="UP000677054">
    <property type="component" value="Unassembled WGS sequence"/>
</dbReference>
<evidence type="ECO:0000256" key="11">
    <source>
        <dbReference type="PROSITE-ProRule" id="PRU00043"/>
    </source>
</evidence>
<dbReference type="GO" id="GO:0007156">
    <property type="term" value="P:homophilic cell adhesion via plasma membrane adhesion molecules"/>
    <property type="evidence" value="ECO:0007669"/>
    <property type="project" value="InterPro"/>
</dbReference>
<dbReference type="PROSITE" id="PS00232">
    <property type="entry name" value="CADHERIN_1"/>
    <property type="match status" value="2"/>
</dbReference>
<dbReference type="CDD" id="cd11304">
    <property type="entry name" value="Cadherin_repeat"/>
    <property type="match status" value="3"/>
</dbReference>
<evidence type="ECO:0000256" key="10">
    <source>
        <dbReference type="ARBA" id="ARBA00023180"/>
    </source>
</evidence>
<dbReference type="GO" id="GO:0001736">
    <property type="term" value="P:establishment of planar polarity"/>
    <property type="evidence" value="ECO:0007669"/>
    <property type="project" value="UniProtKB-ARBA"/>
</dbReference>
<dbReference type="OrthoDB" id="6252479at2759"/>
<dbReference type="InterPro" id="IPR015919">
    <property type="entry name" value="Cadherin-like_sf"/>
</dbReference>
<dbReference type="FunFam" id="2.60.40.60:FF:000039">
    <property type="entry name" value="FAT atypical cadherin 3"/>
    <property type="match status" value="1"/>
</dbReference>
<dbReference type="SMART" id="SM00112">
    <property type="entry name" value="CA"/>
    <property type="match status" value="3"/>
</dbReference>
<evidence type="ECO:0000256" key="4">
    <source>
        <dbReference type="ARBA" id="ARBA00022737"/>
    </source>
</evidence>
<keyword evidence="7" id="KW-1133">Transmembrane helix</keyword>
<evidence type="ECO:0000256" key="3">
    <source>
        <dbReference type="ARBA" id="ARBA00022692"/>
    </source>
</evidence>
<dbReference type="Pfam" id="PF00028">
    <property type="entry name" value="Cadherin"/>
    <property type="match status" value="3"/>
</dbReference>
<dbReference type="InterPro" id="IPR002126">
    <property type="entry name" value="Cadherin-like_dom"/>
</dbReference>
<dbReference type="PROSITE" id="PS50268">
    <property type="entry name" value="CADHERIN_2"/>
    <property type="match status" value="3"/>
</dbReference>
<dbReference type="EMBL" id="LR910965">
    <property type="protein sequence ID" value="CAD7254664.1"/>
    <property type="molecule type" value="Genomic_DNA"/>
</dbReference>
<feature type="domain" description="Cadherin" evidence="12">
    <location>
        <begin position="246"/>
        <end position="331"/>
    </location>
</feature>
<keyword evidence="5 11" id="KW-0106">Calcium</keyword>
<accession>A0A7R9FTK6</accession>
<dbReference type="SUPFAM" id="SSF49313">
    <property type="entry name" value="Cadherin-like"/>
    <property type="match status" value="3"/>
</dbReference>
<keyword evidence="4" id="KW-0677">Repeat</keyword>
<reference evidence="13" key="1">
    <citation type="submission" date="2020-11" db="EMBL/GenBank/DDBJ databases">
        <authorList>
            <person name="Tran Van P."/>
        </authorList>
    </citation>
    <scope>NUCLEOTIDE SEQUENCE</scope>
</reference>
<protein>
    <recommendedName>
        <fullName evidence="12">Cadherin domain-containing protein</fullName>
    </recommendedName>
</protein>
<dbReference type="GO" id="GO:0048513">
    <property type="term" value="P:animal organ development"/>
    <property type="evidence" value="ECO:0007669"/>
    <property type="project" value="UniProtKB-ARBA"/>
</dbReference>
<gene>
    <name evidence="13" type="ORF">DSTB1V02_LOCUS14410</name>
</gene>
<sequence length="331" mass="36017">MTPEWTSPSTATVMENTAVNTVVLAVKAVDADEGRNSYVEYSLDQGGQGGQGSEQQPFVLGPVDGLLRVGAGLDRETVSRYALRVTARDRGYPPRSSTMTFVVSVLDENDNAPMFDPRHYSATIPENATIGLSVLQRNVGRRLPFLQSVSIGRKRGGFSVQVSATDVDAGLNGKIRYALASGDPGRDFTIAEDTGIIRVAKTLNYERRHQYLLTVQAEDSGQEVRYDSCTVSITVKDVNDNPPVFLDSPYVAWVMEDRGRGHPRASSQVVARVSAHDADSPPHNTLSYRLKEGDKSVFAVNDSTGDVYLLRSLDRETQASYILVIAAIDSG</sequence>
<evidence type="ECO:0000256" key="1">
    <source>
        <dbReference type="ARBA" id="ARBA00004167"/>
    </source>
</evidence>
<evidence type="ECO:0000256" key="5">
    <source>
        <dbReference type="ARBA" id="ARBA00022837"/>
    </source>
</evidence>
<evidence type="ECO:0000313" key="14">
    <source>
        <dbReference type="Proteomes" id="UP000677054"/>
    </source>
</evidence>
<evidence type="ECO:0000256" key="7">
    <source>
        <dbReference type="ARBA" id="ARBA00022989"/>
    </source>
</evidence>
<feature type="non-terminal residue" evidence="13">
    <location>
        <position position="1"/>
    </location>
</feature>
<keyword evidence="10" id="KW-0325">Glycoprotein</keyword>
<dbReference type="PRINTS" id="PR00205">
    <property type="entry name" value="CADHERIN"/>
</dbReference>
<dbReference type="GO" id="GO:0005509">
    <property type="term" value="F:calcium ion binding"/>
    <property type="evidence" value="ECO:0007669"/>
    <property type="project" value="UniProtKB-UniRule"/>
</dbReference>
<keyword evidence="3" id="KW-0812">Transmembrane</keyword>
<dbReference type="AlphaFoldDB" id="A0A7R9FTK6"/>